<dbReference type="AlphaFoldDB" id="A0A2A6CW48"/>
<sequence>MLAGFLPKFVRYVAERNADDALVAAMSAVLPSVLSAHPEWSFRLLEAGASLPPLQLAIRPRAERQPQLYIILDEDCISF</sequence>
<evidence type="ECO:0000313" key="1">
    <source>
        <dbReference type="EnsemblMetazoa" id="PPA36232.1"/>
    </source>
</evidence>
<accession>A0A8R1UQY6</accession>
<keyword evidence="2" id="KW-1185">Reference proteome</keyword>
<reference evidence="1" key="2">
    <citation type="submission" date="2022-06" db="UniProtKB">
        <authorList>
            <consortium name="EnsemblMetazoa"/>
        </authorList>
    </citation>
    <scope>IDENTIFICATION</scope>
    <source>
        <strain evidence="1">PS312</strain>
    </source>
</reference>
<organism evidence="1 2">
    <name type="scientific">Pristionchus pacificus</name>
    <name type="common">Parasitic nematode worm</name>
    <dbReference type="NCBI Taxonomy" id="54126"/>
    <lineage>
        <taxon>Eukaryota</taxon>
        <taxon>Metazoa</taxon>
        <taxon>Ecdysozoa</taxon>
        <taxon>Nematoda</taxon>
        <taxon>Chromadorea</taxon>
        <taxon>Rhabditida</taxon>
        <taxon>Rhabditina</taxon>
        <taxon>Diplogasteromorpha</taxon>
        <taxon>Diplogasteroidea</taxon>
        <taxon>Neodiplogasteridae</taxon>
        <taxon>Pristionchus</taxon>
    </lineage>
</organism>
<dbReference type="Proteomes" id="UP000005239">
    <property type="component" value="Unassembled WGS sequence"/>
</dbReference>
<evidence type="ECO:0000313" key="2">
    <source>
        <dbReference type="Proteomes" id="UP000005239"/>
    </source>
</evidence>
<dbReference type="EnsemblMetazoa" id="PPA36232.1">
    <property type="protein sequence ID" value="PPA36232.1"/>
    <property type="gene ID" value="WBGene00274601"/>
</dbReference>
<protein>
    <submittedName>
        <fullName evidence="1">Uncharacterized protein</fullName>
    </submittedName>
</protein>
<proteinExistence type="predicted"/>
<reference evidence="2" key="1">
    <citation type="journal article" date="2008" name="Nat. Genet.">
        <title>The Pristionchus pacificus genome provides a unique perspective on nematode lifestyle and parasitism.</title>
        <authorList>
            <person name="Dieterich C."/>
            <person name="Clifton S.W."/>
            <person name="Schuster L.N."/>
            <person name="Chinwalla A."/>
            <person name="Delehaunty K."/>
            <person name="Dinkelacker I."/>
            <person name="Fulton L."/>
            <person name="Fulton R."/>
            <person name="Godfrey J."/>
            <person name="Minx P."/>
            <person name="Mitreva M."/>
            <person name="Roeseler W."/>
            <person name="Tian H."/>
            <person name="Witte H."/>
            <person name="Yang S.P."/>
            <person name="Wilson R.K."/>
            <person name="Sommer R.J."/>
        </authorList>
    </citation>
    <scope>NUCLEOTIDE SEQUENCE [LARGE SCALE GENOMIC DNA]</scope>
    <source>
        <strain evidence="2">PS312</strain>
    </source>
</reference>
<accession>A0A2A6CW48</accession>
<name>A0A2A6CW48_PRIPA</name>
<gene>
    <name evidence="1" type="primary">WBGene00274601</name>
</gene>